<feature type="transmembrane region" description="Helical" evidence="1">
    <location>
        <begin position="63"/>
        <end position="83"/>
    </location>
</feature>
<organism evidence="2 3">
    <name type="scientific">Candidatus Geothrix odensensis</name>
    <dbReference type="NCBI Taxonomy" id="2954440"/>
    <lineage>
        <taxon>Bacteria</taxon>
        <taxon>Pseudomonadati</taxon>
        <taxon>Acidobacteriota</taxon>
        <taxon>Holophagae</taxon>
        <taxon>Holophagales</taxon>
        <taxon>Holophagaceae</taxon>
        <taxon>Geothrix</taxon>
    </lineage>
</organism>
<feature type="transmembrane region" description="Helical" evidence="1">
    <location>
        <begin position="12"/>
        <end position="29"/>
    </location>
</feature>
<evidence type="ECO:0000313" key="3">
    <source>
        <dbReference type="Proteomes" id="UP000709959"/>
    </source>
</evidence>
<dbReference type="EMBL" id="JADKCH010000012">
    <property type="protein sequence ID" value="MBK8573117.1"/>
    <property type="molecule type" value="Genomic_DNA"/>
</dbReference>
<evidence type="ECO:0000313" key="2">
    <source>
        <dbReference type="EMBL" id="MBK8573117.1"/>
    </source>
</evidence>
<keyword evidence="1" id="KW-0472">Membrane</keyword>
<keyword evidence="1" id="KW-1133">Transmembrane helix</keyword>
<keyword evidence="1" id="KW-0812">Transmembrane</keyword>
<dbReference type="Proteomes" id="UP000709959">
    <property type="component" value="Unassembled WGS sequence"/>
</dbReference>
<feature type="transmembrane region" description="Helical" evidence="1">
    <location>
        <begin position="95"/>
        <end position="116"/>
    </location>
</feature>
<protein>
    <submittedName>
        <fullName evidence="2">Uncharacterized protein</fullName>
    </submittedName>
</protein>
<accession>A0A936F2U9</accession>
<evidence type="ECO:0000256" key="1">
    <source>
        <dbReference type="SAM" id="Phobius"/>
    </source>
</evidence>
<reference evidence="2 3" key="1">
    <citation type="submission" date="2020-10" db="EMBL/GenBank/DDBJ databases">
        <title>Connecting structure to function with the recovery of over 1000 high-quality activated sludge metagenome-assembled genomes encoding full-length rRNA genes using long-read sequencing.</title>
        <authorList>
            <person name="Singleton C.M."/>
            <person name="Petriglieri F."/>
            <person name="Kristensen J.M."/>
            <person name="Kirkegaard R.H."/>
            <person name="Michaelsen T.Y."/>
            <person name="Andersen M.H."/>
            <person name="Karst S.M."/>
            <person name="Dueholm M.S."/>
            <person name="Nielsen P.H."/>
            <person name="Albertsen M."/>
        </authorList>
    </citation>
    <scope>NUCLEOTIDE SEQUENCE [LARGE SCALE GENOMIC DNA]</scope>
    <source>
        <strain evidence="2">OdNE_18-Q3-R46-58_MAXAC.008</strain>
    </source>
</reference>
<feature type="transmembrane region" description="Helical" evidence="1">
    <location>
        <begin position="36"/>
        <end position="57"/>
    </location>
</feature>
<comment type="caution">
    <text evidence="2">The sequence shown here is derived from an EMBL/GenBank/DDBJ whole genome shotgun (WGS) entry which is preliminary data.</text>
</comment>
<gene>
    <name evidence="2" type="ORF">IPN91_10805</name>
</gene>
<dbReference type="AlphaFoldDB" id="A0A936F2U9"/>
<proteinExistence type="predicted"/>
<sequence>MHCGLFEMVEMISLLIVLSLLILSFGLLLKFKSRGIAASVGLIGSDTDSAGIMYWLTSYYSKYKMPIRLLIVFATLVSMYRLFKNDLMRKKNKDFFIYYFWPLIALSCIILGSALFRGQGVVIGLSELIWLGVPFSFFGLQVRFVIKLIICFSFCVNPRNNSYVGDPWWINHCGYQRSFHMQVKLVEKGGLLIQEIRSMCQSLFEFQQT</sequence>
<feature type="transmembrane region" description="Helical" evidence="1">
    <location>
        <begin position="128"/>
        <end position="150"/>
    </location>
</feature>
<name>A0A936F2U9_9BACT</name>